<keyword evidence="1" id="KW-0059">Arsenical resistance</keyword>
<dbReference type="Proteomes" id="UP000585681">
    <property type="component" value="Unassembled WGS sequence"/>
</dbReference>
<dbReference type="EC" id="1.20.4.1" evidence="3"/>
<sequence>MNDASLILTTLGHPGRLSVFRLLARRAPEGVRPSEMAGALGLKPNTLSVYLGTLERAGLVTSQRRGKSVYYNVHLSRMGGLVDFLVADCCRGRPDLCAPRTAATLHGESFMEDKTYNVLFICTGNSARSIFAEALLTSEGGGKFNAYSAGTKPYSALNPFAVELLRRNGHDVTGLRAKNVDEFQRDGAPVMDFVFTVCDSAANEECPPWPGQPITAHWGLPDPVKVEGTEAEKSLAFATTYAQMLHRIQAFVALSFAQLDRLSLQARLDDIGRMDDAEHA</sequence>
<dbReference type="InterPro" id="IPR011991">
    <property type="entry name" value="ArsR-like_HTH"/>
</dbReference>
<dbReference type="PROSITE" id="PS50987">
    <property type="entry name" value="HTH_ARSR_2"/>
    <property type="match status" value="1"/>
</dbReference>
<evidence type="ECO:0000256" key="1">
    <source>
        <dbReference type="ARBA" id="ARBA00022849"/>
    </source>
</evidence>
<dbReference type="GO" id="GO:0046685">
    <property type="term" value="P:response to arsenic-containing substance"/>
    <property type="evidence" value="ECO:0007669"/>
    <property type="project" value="UniProtKB-KW"/>
</dbReference>
<dbReference type="CDD" id="cd00090">
    <property type="entry name" value="HTH_ARSR"/>
    <property type="match status" value="1"/>
</dbReference>
<feature type="domain" description="HTH arsR-type" evidence="2">
    <location>
        <begin position="1"/>
        <end position="93"/>
    </location>
</feature>
<name>A0A840CA21_9RHOB</name>
<dbReference type="AlphaFoldDB" id="A0A840CA21"/>
<gene>
    <name evidence="3" type="ORF">GGR17_001739</name>
</gene>
<dbReference type="Gene3D" id="3.40.50.2300">
    <property type="match status" value="1"/>
</dbReference>
<keyword evidence="4" id="KW-1185">Reference proteome</keyword>
<dbReference type="Pfam" id="PF01451">
    <property type="entry name" value="LMWPc"/>
    <property type="match status" value="1"/>
</dbReference>
<dbReference type="EMBL" id="JACIEQ010000002">
    <property type="protein sequence ID" value="MBB4021930.1"/>
    <property type="molecule type" value="Genomic_DNA"/>
</dbReference>
<keyword evidence="3" id="KW-0560">Oxidoreductase</keyword>
<evidence type="ECO:0000259" key="2">
    <source>
        <dbReference type="PROSITE" id="PS50987"/>
    </source>
</evidence>
<dbReference type="SMART" id="SM00418">
    <property type="entry name" value="HTH_ARSR"/>
    <property type="match status" value="1"/>
</dbReference>
<dbReference type="InterPro" id="IPR023485">
    <property type="entry name" value="Ptyr_pPase"/>
</dbReference>
<dbReference type="CDD" id="cd16345">
    <property type="entry name" value="LMWP_ArsC"/>
    <property type="match status" value="1"/>
</dbReference>
<dbReference type="SUPFAM" id="SSF46785">
    <property type="entry name" value="Winged helix' DNA-binding domain"/>
    <property type="match status" value="1"/>
</dbReference>
<evidence type="ECO:0000313" key="4">
    <source>
        <dbReference type="Proteomes" id="UP000585681"/>
    </source>
</evidence>
<dbReference type="Gene3D" id="1.10.10.10">
    <property type="entry name" value="Winged helix-like DNA-binding domain superfamily/Winged helix DNA-binding domain"/>
    <property type="match status" value="1"/>
</dbReference>
<dbReference type="PANTHER" id="PTHR43428">
    <property type="entry name" value="ARSENATE REDUCTASE"/>
    <property type="match status" value="1"/>
</dbReference>
<dbReference type="PANTHER" id="PTHR43428:SF1">
    <property type="entry name" value="ARSENATE REDUCTASE"/>
    <property type="match status" value="1"/>
</dbReference>
<comment type="caution">
    <text evidence="3">The sequence shown here is derived from an EMBL/GenBank/DDBJ whole genome shotgun (WGS) entry which is preliminary data.</text>
</comment>
<dbReference type="SMART" id="SM00226">
    <property type="entry name" value="LMWPc"/>
    <property type="match status" value="1"/>
</dbReference>
<protein>
    <submittedName>
        <fullName evidence="3">Arsenate reductase</fullName>
        <ecNumber evidence="3">1.20.4.1</ecNumber>
    </submittedName>
</protein>
<dbReference type="Pfam" id="PF12840">
    <property type="entry name" value="HTH_20"/>
    <property type="match status" value="1"/>
</dbReference>
<dbReference type="GO" id="GO:0003700">
    <property type="term" value="F:DNA-binding transcription factor activity"/>
    <property type="evidence" value="ECO:0007669"/>
    <property type="project" value="InterPro"/>
</dbReference>
<dbReference type="PRINTS" id="PR00778">
    <property type="entry name" value="HTHARSR"/>
</dbReference>
<organism evidence="3 4">
    <name type="scientific">Actibacterium naphthalenivorans</name>
    <dbReference type="NCBI Taxonomy" id="1614693"/>
    <lineage>
        <taxon>Bacteria</taxon>
        <taxon>Pseudomonadati</taxon>
        <taxon>Pseudomonadota</taxon>
        <taxon>Alphaproteobacteria</taxon>
        <taxon>Rhodobacterales</taxon>
        <taxon>Roseobacteraceae</taxon>
        <taxon>Actibacterium</taxon>
    </lineage>
</organism>
<reference evidence="3" key="1">
    <citation type="submission" date="2020-08" db="EMBL/GenBank/DDBJ databases">
        <title>Genomic Encyclopedia of Type Strains, Phase IV (KMG-IV): sequencing the most valuable type-strain genomes for metagenomic binning, comparative biology and taxonomic classification.</title>
        <authorList>
            <person name="Goeker M."/>
        </authorList>
    </citation>
    <scope>NUCLEOTIDE SEQUENCE [LARGE SCALE GENOMIC DNA]</scope>
    <source>
        <strain evidence="3">DSM 105040</strain>
    </source>
</reference>
<dbReference type="InterPro" id="IPR036388">
    <property type="entry name" value="WH-like_DNA-bd_sf"/>
</dbReference>
<proteinExistence type="predicted"/>
<evidence type="ECO:0000313" key="3">
    <source>
        <dbReference type="EMBL" id="MBB4021930.1"/>
    </source>
</evidence>
<dbReference type="InterPro" id="IPR001845">
    <property type="entry name" value="HTH_ArsR_DNA-bd_dom"/>
</dbReference>
<dbReference type="SUPFAM" id="SSF52788">
    <property type="entry name" value="Phosphotyrosine protein phosphatases I"/>
    <property type="match status" value="1"/>
</dbReference>
<dbReference type="InterPro" id="IPR036196">
    <property type="entry name" value="Ptyr_pPase_sf"/>
</dbReference>
<accession>A0A840CA21</accession>
<dbReference type="GO" id="GO:0008794">
    <property type="term" value="F:arsenate reductase (glutaredoxin) activity"/>
    <property type="evidence" value="ECO:0007669"/>
    <property type="project" value="UniProtKB-EC"/>
</dbReference>
<dbReference type="InterPro" id="IPR036390">
    <property type="entry name" value="WH_DNA-bd_sf"/>
</dbReference>